<dbReference type="EMBL" id="BRPK01000011">
    <property type="protein sequence ID" value="GLB42459.1"/>
    <property type="molecule type" value="Genomic_DNA"/>
</dbReference>
<dbReference type="InterPro" id="IPR032710">
    <property type="entry name" value="NTF2-like_dom_sf"/>
</dbReference>
<evidence type="ECO:0000256" key="2">
    <source>
        <dbReference type="ARBA" id="ARBA00009183"/>
    </source>
</evidence>
<protein>
    <submittedName>
        <fullName evidence="7">Monooxygenase</fullName>
    </submittedName>
</protein>
<keyword evidence="4" id="KW-0274">FAD</keyword>
<comment type="cofactor">
    <cofactor evidence="1">
        <name>FAD</name>
        <dbReference type="ChEBI" id="CHEBI:57692"/>
    </cofactor>
</comment>
<dbReference type="Pfam" id="PF13738">
    <property type="entry name" value="Pyr_redox_3"/>
    <property type="match status" value="1"/>
</dbReference>
<dbReference type="InterPro" id="IPR050982">
    <property type="entry name" value="Auxin_biosynth/cation_transpt"/>
</dbReference>
<dbReference type="FunFam" id="3.50.50.60:FF:000023">
    <property type="entry name" value="Dimethylaniline monooxygenase [N-oxide-forming]"/>
    <property type="match status" value="1"/>
</dbReference>
<evidence type="ECO:0000256" key="6">
    <source>
        <dbReference type="ARBA" id="ARBA00023002"/>
    </source>
</evidence>
<keyword evidence="7" id="KW-0503">Monooxygenase</keyword>
<keyword evidence="8" id="KW-1185">Reference proteome</keyword>
<name>A0A9P3UP82_LYOSH</name>
<reference evidence="7" key="1">
    <citation type="submission" date="2022-07" db="EMBL/GenBank/DDBJ databases">
        <title>The genome of Lyophyllum shimeji provides insight into the initial evolution of ectomycorrhizal fungal genome.</title>
        <authorList>
            <person name="Kobayashi Y."/>
            <person name="Shibata T."/>
            <person name="Hirakawa H."/>
            <person name="Shigenobu S."/>
            <person name="Nishiyama T."/>
            <person name="Yamada A."/>
            <person name="Hasebe M."/>
            <person name="Kawaguchi M."/>
        </authorList>
    </citation>
    <scope>NUCLEOTIDE SEQUENCE</scope>
    <source>
        <strain evidence="7">AT787</strain>
    </source>
</reference>
<dbReference type="SUPFAM" id="SSF51905">
    <property type="entry name" value="FAD/NAD(P)-binding domain"/>
    <property type="match status" value="2"/>
</dbReference>
<keyword evidence="3" id="KW-0285">Flavoprotein</keyword>
<comment type="caution">
    <text evidence="7">The sequence shown here is derived from an EMBL/GenBank/DDBJ whole genome shotgun (WGS) entry which is preliminary data.</text>
</comment>
<dbReference type="Gene3D" id="3.10.450.50">
    <property type="match status" value="1"/>
</dbReference>
<dbReference type="PANTHER" id="PTHR43539:SF68">
    <property type="entry name" value="FLAVIN-BINDING MONOOXYGENASE-LIKE PROTEIN (AFU_ORTHOLOGUE AFUA_4G09220)"/>
    <property type="match status" value="1"/>
</dbReference>
<dbReference type="PANTHER" id="PTHR43539">
    <property type="entry name" value="FLAVIN-BINDING MONOOXYGENASE-LIKE PROTEIN (AFU_ORTHOLOGUE AFUA_4G09220)"/>
    <property type="match status" value="1"/>
</dbReference>
<comment type="similarity">
    <text evidence="2">Belongs to the FMO family.</text>
</comment>
<dbReference type="AlphaFoldDB" id="A0A9P3UP82"/>
<sequence length="607" mass="67086">MSTDSIVPNTPLPTLDNLNASVPADLDAKAVAKAWFASFAQAAEAHDAQALSALFVQDAFFRDMLALTWDFRTFSGLAQITQFFADRLAIAQPTKFVLRDDAYLGLQRPYPDLAWINMMFDFETAAGIASGIARLVPTPNGEWKAHTVYTNLEDLKGFPEKIGPLRNQAPNHGKWEAERKSEREFVDRQPVVLIVGGGQSGLDVAARLKALEVPTLVVEKNKRIGDNWRNRYDALCLHDPVWYDHMPYLPFPPTWPVYTPAVKLANWLESYAEALELNVWTSSEVISVVQEGPDTWKATIKRGDGSERSFTVKHIVFATGLGSNDGSFPQYPGMDVFKGQVLHSSRHKNATDHLGKKVVVVGACTSAHDICQDYYEHGVDVTMYQRSSTYIMSTKAGWEVIMQGVYSEGGMPTDIADRFNASFPHHMGVGLAQRSVKRIAELDKDILDGLRKRGFLLNDGILGTGFGLLAWSRAGGYYLDTGASKLIADGKIKLKNGTQIARFSETGLVFEDGSELPADVVVFATGLGERRAPLKRVLGEEVEKQLKPVWGLDAEGEINGVWRDLGVKGLWSMMGNLALCRFHSKHVALQIKAMEEGVFGERYSRAG</sequence>
<dbReference type="InterPro" id="IPR036188">
    <property type="entry name" value="FAD/NAD-bd_sf"/>
</dbReference>
<proteinExistence type="inferred from homology"/>
<evidence type="ECO:0000256" key="3">
    <source>
        <dbReference type="ARBA" id="ARBA00022630"/>
    </source>
</evidence>
<dbReference type="Proteomes" id="UP001063166">
    <property type="component" value="Unassembled WGS sequence"/>
</dbReference>
<keyword evidence="6" id="KW-0560">Oxidoreductase</keyword>
<organism evidence="7 8">
    <name type="scientific">Lyophyllum shimeji</name>
    <name type="common">Hon-shimeji</name>
    <name type="synonym">Tricholoma shimeji</name>
    <dbReference type="NCBI Taxonomy" id="47721"/>
    <lineage>
        <taxon>Eukaryota</taxon>
        <taxon>Fungi</taxon>
        <taxon>Dikarya</taxon>
        <taxon>Basidiomycota</taxon>
        <taxon>Agaricomycotina</taxon>
        <taxon>Agaricomycetes</taxon>
        <taxon>Agaricomycetidae</taxon>
        <taxon>Agaricales</taxon>
        <taxon>Tricholomatineae</taxon>
        <taxon>Lyophyllaceae</taxon>
        <taxon>Lyophyllum</taxon>
    </lineage>
</organism>
<keyword evidence="5" id="KW-0521">NADP</keyword>
<evidence type="ECO:0000256" key="4">
    <source>
        <dbReference type="ARBA" id="ARBA00022827"/>
    </source>
</evidence>
<dbReference type="SUPFAM" id="SSF54427">
    <property type="entry name" value="NTF2-like"/>
    <property type="match status" value="1"/>
</dbReference>
<evidence type="ECO:0000256" key="5">
    <source>
        <dbReference type="ARBA" id="ARBA00022857"/>
    </source>
</evidence>
<evidence type="ECO:0000313" key="8">
    <source>
        <dbReference type="Proteomes" id="UP001063166"/>
    </source>
</evidence>
<evidence type="ECO:0000256" key="1">
    <source>
        <dbReference type="ARBA" id="ARBA00001974"/>
    </source>
</evidence>
<dbReference type="GO" id="GO:0050660">
    <property type="term" value="F:flavin adenine dinucleotide binding"/>
    <property type="evidence" value="ECO:0007669"/>
    <property type="project" value="TreeGrafter"/>
</dbReference>
<accession>A0A9P3UP82</accession>
<dbReference type="Gene3D" id="3.50.50.60">
    <property type="entry name" value="FAD/NAD(P)-binding domain"/>
    <property type="match status" value="2"/>
</dbReference>
<dbReference type="OrthoDB" id="74360at2759"/>
<gene>
    <name evidence="7" type="ORF">LshimejAT787_1104740</name>
</gene>
<evidence type="ECO:0000313" key="7">
    <source>
        <dbReference type="EMBL" id="GLB42459.1"/>
    </source>
</evidence>
<dbReference type="GO" id="GO:0004497">
    <property type="term" value="F:monooxygenase activity"/>
    <property type="evidence" value="ECO:0007669"/>
    <property type="project" value="UniProtKB-KW"/>
</dbReference>